<dbReference type="AlphaFoldDB" id="A0A164G358"/>
<gene>
    <name evidence="1" type="ORF">APZ42_006109</name>
</gene>
<keyword evidence="2" id="KW-1185">Reference proteome</keyword>
<reference evidence="1 2" key="1">
    <citation type="submission" date="2016-03" db="EMBL/GenBank/DDBJ databases">
        <title>EvidentialGene: Evidence-directed Construction of Genes on Genomes.</title>
        <authorList>
            <person name="Gilbert D.G."/>
            <person name="Choi J.-H."/>
            <person name="Mockaitis K."/>
            <person name="Colbourne J."/>
            <person name="Pfrender M."/>
        </authorList>
    </citation>
    <scope>NUCLEOTIDE SEQUENCE [LARGE SCALE GENOMIC DNA]</scope>
    <source>
        <strain evidence="1 2">Xinb3</strain>
        <tissue evidence="1">Complete organism</tissue>
    </source>
</reference>
<comment type="caution">
    <text evidence="1">The sequence shown here is derived from an EMBL/GenBank/DDBJ whole genome shotgun (WGS) entry which is preliminary data.</text>
</comment>
<organism evidence="1 2">
    <name type="scientific">Daphnia magna</name>
    <dbReference type="NCBI Taxonomy" id="35525"/>
    <lineage>
        <taxon>Eukaryota</taxon>
        <taxon>Metazoa</taxon>
        <taxon>Ecdysozoa</taxon>
        <taxon>Arthropoda</taxon>
        <taxon>Crustacea</taxon>
        <taxon>Branchiopoda</taxon>
        <taxon>Diplostraca</taxon>
        <taxon>Cladocera</taxon>
        <taxon>Anomopoda</taxon>
        <taxon>Daphniidae</taxon>
        <taxon>Daphnia</taxon>
    </lineage>
</organism>
<protein>
    <submittedName>
        <fullName evidence="1">Uncharacterized protein</fullName>
    </submittedName>
</protein>
<name>A0A164G358_9CRUS</name>
<sequence>MRIDCDIMSLSCSLPNRSTESKVGVIFCIPVSDSEDDILNALSGQNVPHVKRLPMRDRPDTRS</sequence>
<dbReference type="Proteomes" id="UP000076858">
    <property type="component" value="Unassembled WGS sequence"/>
</dbReference>
<evidence type="ECO:0000313" key="2">
    <source>
        <dbReference type="Proteomes" id="UP000076858"/>
    </source>
</evidence>
<evidence type="ECO:0000313" key="1">
    <source>
        <dbReference type="EMBL" id="KZR98467.1"/>
    </source>
</evidence>
<proteinExistence type="predicted"/>
<accession>A0A164G358</accession>
<dbReference type="EMBL" id="LRGB01016975">
    <property type="protein sequence ID" value="KZR98467.1"/>
    <property type="molecule type" value="Genomic_DNA"/>
</dbReference>